<feature type="disulfide bond" evidence="5">
    <location>
        <begin position="577"/>
        <end position="586"/>
    </location>
</feature>
<comment type="caution">
    <text evidence="8">The sequence shown here is derived from an EMBL/GenBank/DDBJ whole genome shotgun (WGS) entry which is preliminary data.</text>
</comment>
<keyword evidence="3" id="KW-0677">Repeat</keyword>
<feature type="domain" description="EGF-like" evidence="7">
    <location>
        <begin position="1202"/>
        <end position="1235"/>
    </location>
</feature>
<feature type="disulfide bond" evidence="5">
    <location>
        <begin position="1225"/>
        <end position="1234"/>
    </location>
</feature>
<evidence type="ECO:0000313" key="9">
    <source>
        <dbReference type="Proteomes" id="UP001431209"/>
    </source>
</evidence>
<sequence>MYTIAALLLVFLITGGVNSQCFPALPTPLVSYLLNETSGNTITDYRNGQNATIVGNPAVWSPLAPPGYVASILLNGDGSLFRLPLNGFNPQQSYSIVSWIRITNTNAQSTILYIHDAVFFFQYHTTEKNFQLCTTKSNYYRARSQFGPPVVNTWYQITGVFDRSTSSIAFYVNGALQQNVTATASDVPAYNYFIFGAIEAAPGTPNDRTQGNLGPVLVYQTAFTSTQARDAYSLSLLPCSNNGVCMGNGTCNCYPGYFGPTCSYYNCSGTLMIDPNVCSARGLCNASNSCNCNPGYSGANCENYYCNNIHYSNQYTCSGAGTCTAPNTCVCNAGIDGKYCERPKCLTSPLPTPVVRYLLSEGSGNTIYDRTNGFNSTIIGNNAVWSNSSPPGYYGSLVFNGDGSFFRISQNGFDIRQSFTIVTWLKITDLNAQSTVLYLEDYALFFQYHAGAKNLQFVLNKATNRAVSQYVTPAAQQWYQMTAVFDKGNSTAYLYVNGVLQHNLTAVSNDTSKFSYFTFGAAQNAAGTIFDKYVGLLGPLTVYQSAFTAAQASSAYSLSMNSCSNNGVCNGDGTCTCNTGYSGTTCSYFTCNNITMSNSSVCSGAGYCISSNNCNCNSGYSGSNCEIFYCFGVLSSNSSVCSGSGTCVSSNVCSCYGMSTGTNCESYKCNAATPSPLARYSLDEGAGNVIMDSLNKNNSTMLNGNIVWSLLAPPGYTRSIALNGSGSYFRLPFNGFNPQKSYTIITWVRITNLNAQSTILYINDAIFYLQYHAGEKNFQLCTTKTYYYRARSQFGPPLANIWYQITGTFDGVANTTSLYVNGVLQQTINATAAEVPLSNYFTFGAMEATAGDVFDRTVGNLGSIQVHQTAFTPYQAKMAYSFSLNTCSGNGVCGGDGKCNCSAGYSGSTCSFYSCYGVLMTNTSVCNGRGICNASNSCLCSGDSFGSNCEFFYCNKVLSTNQSVCSGQGICSAPNTCVCNSAWTGSNCEIARCLPNLPIPVTRYLLNEGSGNTIYDVINGQNSTLIGNPVTWSALSPPGYSGSVLLSGNSAYFRLPIGAFNPQQSFTIVTWFRMNDVTNYNTVLYLHDEIFYFQYNSFQGNLQLCFTKNYYRAKSNIGSPVAYNWYQMTGVYDGSVGALMFYVNGVLQQNVSAPVPPSSGPAVNYLTYGAVEKGTSIDDKVVGNLGPISVYQTAFTSSQVQDAFSLSILPCSGNGQCQSNGQCSCNNGYTGTSCSYYNCFGVAMTSNSVCSGRGICNSSDSCSCSPKYFGPNCEKFNCYGTLYNSSSVCSGNGACSNVDNCVCRAGYYGQQCEAWNCYGVVFNSTS</sequence>
<feature type="disulfide bond" evidence="5">
    <location>
        <begin position="616"/>
        <end position="625"/>
    </location>
</feature>
<dbReference type="PROSITE" id="PS50026">
    <property type="entry name" value="EGF_3"/>
    <property type="match status" value="7"/>
</dbReference>
<dbReference type="EMBL" id="JAOPGA020001798">
    <property type="protein sequence ID" value="KAL0491427.1"/>
    <property type="molecule type" value="Genomic_DNA"/>
</dbReference>
<dbReference type="PROSITE" id="PS00022">
    <property type="entry name" value="EGF_1"/>
    <property type="match status" value="10"/>
</dbReference>
<feature type="signal peptide" evidence="6">
    <location>
        <begin position="1"/>
        <end position="19"/>
    </location>
</feature>
<protein>
    <submittedName>
        <fullName evidence="8">Wnt inhibitory factor</fullName>
    </submittedName>
</protein>
<dbReference type="InterPro" id="IPR013111">
    <property type="entry name" value="EGF_extracell"/>
</dbReference>
<dbReference type="SMART" id="SM00181">
    <property type="entry name" value="EGF"/>
    <property type="match status" value="12"/>
</dbReference>
<dbReference type="Pfam" id="PF13385">
    <property type="entry name" value="Laminin_G_3"/>
    <property type="match status" value="4"/>
</dbReference>
<evidence type="ECO:0000313" key="8">
    <source>
        <dbReference type="EMBL" id="KAL0491427.1"/>
    </source>
</evidence>
<name>A0AAW2ZQK8_9EUKA</name>
<keyword evidence="1 5" id="KW-0245">EGF-like domain</keyword>
<dbReference type="PANTHER" id="PTHR11219:SF69">
    <property type="entry name" value="TENEURIN-A"/>
    <property type="match status" value="1"/>
</dbReference>
<keyword evidence="2 6" id="KW-0732">Signal</keyword>
<accession>A0AAW2ZQK8</accession>
<feature type="chain" id="PRO_5043946492" evidence="6">
    <location>
        <begin position="20"/>
        <end position="1326"/>
    </location>
</feature>
<dbReference type="PANTHER" id="PTHR11219">
    <property type="entry name" value="TENEURIN AND N-ACETYLGLUCOSAMINE-1-PHOSPHODIESTER ALPHA-N-ACETYLGLUCOSAMINIDASE"/>
    <property type="match status" value="1"/>
</dbReference>
<feature type="domain" description="EGF-like" evidence="7">
    <location>
        <begin position="593"/>
        <end position="626"/>
    </location>
</feature>
<feature type="disulfide bond" evidence="5">
    <location>
        <begin position="1264"/>
        <end position="1273"/>
    </location>
</feature>
<dbReference type="InterPro" id="IPR006558">
    <property type="entry name" value="LamG-like"/>
</dbReference>
<evidence type="ECO:0000256" key="5">
    <source>
        <dbReference type="PROSITE-ProRule" id="PRU00076"/>
    </source>
</evidence>
<dbReference type="PROSITE" id="PS01186">
    <property type="entry name" value="EGF_2"/>
    <property type="match status" value="7"/>
</dbReference>
<evidence type="ECO:0000256" key="2">
    <source>
        <dbReference type="ARBA" id="ARBA00022729"/>
    </source>
</evidence>
<dbReference type="SMART" id="SM00560">
    <property type="entry name" value="LamGL"/>
    <property type="match status" value="4"/>
</dbReference>
<feature type="domain" description="EGF-like" evidence="7">
    <location>
        <begin position="1281"/>
        <end position="1313"/>
    </location>
</feature>
<feature type="disulfide bond" evidence="5">
    <location>
        <begin position="253"/>
        <end position="262"/>
    </location>
</feature>
<feature type="domain" description="EGF-like" evidence="7">
    <location>
        <begin position="230"/>
        <end position="263"/>
    </location>
</feature>
<dbReference type="Gene3D" id="2.60.120.200">
    <property type="match status" value="4"/>
</dbReference>
<evidence type="ECO:0000256" key="1">
    <source>
        <dbReference type="ARBA" id="ARBA00022536"/>
    </source>
</evidence>
<dbReference type="Proteomes" id="UP001431209">
    <property type="component" value="Unassembled WGS sequence"/>
</dbReference>
<organism evidence="8 9">
    <name type="scientific">Acrasis kona</name>
    <dbReference type="NCBI Taxonomy" id="1008807"/>
    <lineage>
        <taxon>Eukaryota</taxon>
        <taxon>Discoba</taxon>
        <taxon>Heterolobosea</taxon>
        <taxon>Tetramitia</taxon>
        <taxon>Eutetramitia</taxon>
        <taxon>Acrasidae</taxon>
        <taxon>Acrasis</taxon>
    </lineage>
</organism>
<feature type="domain" description="EGF-like" evidence="7">
    <location>
        <begin position="274"/>
        <end position="302"/>
    </location>
</feature>
<evidence type="ECO:0000259" key="7">
    <source>
        <dbReference type="PROSITE" id="PS50026"/>
    </source>
</evidence>
<dbReference type="SUPFAM" id="SSF49899">
    <property type="entry name" value="Concanavalin A-like lectins/glucanases"/>
    <property type="match status" value="4"/>
</dbReference>
<keyword evidence="9" id="KW-1185">Reference proteome</keyword>
<keyword evidence="4 5" id="KW-1015">Disulfide bond</keyword>
<evidence type="ECO:0000256" key="4">
    <source>
        <dbReference type="ARBA" id="ARBA00023157"/>
    </source>
</evidence>
<feature type="non-terminal residue" evidence="8">
    <location>
        <position position="1326"/>
    </location>
</feature>
<evidence type="ECO:0000256" key="3">
    <source>
        <dbReference type="ARBA" id="ARBA00022737"/>
    </source>
</evidence>
<feature type="disulfide bond" evidence="5">
    <location>
        <begin position="1303"/>
        <end position="1312"/>
    </location>
</feature>
<dbReference type="InterPro" id="IPR051216">
    <property type="entry name" value="Teneurin"/>
</dbReference>
<reference evidence="8 9" key="1">
    <citation type="submission" date="2024-03" db="EMBL/GenBank/DDBJ databases">
        <title>The Acrasis kona genome and developmental transcriptomes reveal deep origins of eukaryotic multicellular pathways.</title>
        <authorList>
            <person name="Sheikh S."/>
            <person name="Fu C.-J."/>
            <person name="Brown M.W."/>
            <person name="Baldauf S.L."/>
        </authorList>
    </citation>
    <scope>NUCLEOTIDE SEQUENCE [LARGE SCALE GENOMIC DNA]</scope>
    <source>
        <strain evidence="8 9">ATCC MYA-3509</strain>
    </source>
</reference>
<dbReference type="Gene3D" id="2.170.300.10">
    <property type="entry name" value="Tie2 ligand-binding domain superfamily"/>
    <property type="match status" value="1"/>
</dbReference>
<feature type="domain" description="EGF-like" evidence="7">
    <location>
        <begin position="1241"/>
        <end position="1274"/>
    </location>
</feature>
<dbReference type="Gene3D" id="2.10.25.10">
    <property type="entry name" value="Laminin"/>
    <property type="match status" value="6"/>
</dbReference>
<evidence type="ECO:0000256" key="6">
    <source>
        <dbReference type="SAM" id="SignalP"/>
    </source>
</evidence>
<dbReference type="Pfam" id="PF07974">
    <property type="entry name" value="EGF_2"/>
    <property type="match status" value="3"/>
</dbReference>
<comment type="caution">
    <text evidence="5">Lacks conserved residue(s) required for the propagation of feature annotation.</text>
</comment>
<proteinExistence type="predicted"/>
<feature type="disulfide bond" evidence="5">
    <location>
        <begin position="292"/>
        <end position="301"/>
    </location>
</feature>
<gene>
    <name evidence="8" type="ORF">AKO1_009843</name>
</gene>
<dbReference type="InterPro" id="IPR000742">
    <property type="entry name" value="EGF"/>
</dbReference>
<feature type="domain" description="EGF-like" evidence="7">
    <location>
        <begin position="554"/>
        <end position="587"/>
    </location>
</feature>
<dbReference type="InterPro" id="IPR013320">
    <property type="entry name" value="ConA-like_dom_sf"/>
</dbReference>